<dbReference type="AlphaFoldDB" id="A0A084VNR1"/>
<feature type="transmembrane region" description="Helical" evidence="2">
    <location>
        <begin position="12"/>
        <end position="35"/>
    </location>
</feature>
<feature type="region of interest" description="Disordered" evidence="1">
    <location>
        <begin position="39"/>
        <end position="63"/>
    </location>
</feature>
<evidence type="ECO:0000256" key="2">
    <source>
        <dbReference type="SAM" id="Phobius"/>
    </source>
</evidence>
<evidence type="ECO:0000256" key="1">
    <source>
        <dbReference type="SAM" id="MobiDB-lite"/>
    </source>
</evidence>
<evidence type="ECO:0000313" key="3">
    <source>
        <dbReference type="EMBL" id="KFB39605.1"/>
    </source>
</evidence>
<sequence>MTTRWFSSSRRDIVCFFVILFILIVIAVTVAVHLLGSHSDGTGRDDASNARSGSGSPGWQSQDFTTFRPRVSFLPTTVVSTGQPGVGVLVESEPVPPYETPPNDTSPGGSGGQDDKVKFVLRYQRDLNK</sequence>
<keyword evidence="5" id="KW-1185">Reference proteome</keyword>
<keyword evidence="2" id="KW-0812">Transmembrane</keyword>
<feature type="compositionally biased region" description="Polar residues" evidence="1">
    <location>
        <begin position="49"/>
        <end position="63"/>
    </location>
</feature>
<dbReference type="EMBL" id="ATLV01014842">
    <property type="status" value="NOT_ANNOTATED_CDS"/>
    <property type="molecule type" value="Genomic_DNA"/>
</dbReference>
<keyword evidence="2" id="KW-1133">Transmembrane helix</keyword>
<evidence type="ECO:0000313" key="4">
    <source>
        <dbReference type="EnsemblMetazoa" id="ASIC007044-PA"/>
    </source>
</evidence>
<dbReference type="VEuPathDB" id="VectorBase:ASIC007044"/>
<organism evidence="3">
    <name type="scientific">Anopheles sinensis</name>
    <name type="common">Mosquito</name>
    <dbReference type="NCBI Taxonomy" id="74873"/>
    <lineage>
        <taxon>Eukaryota</taxon>
        <taxon>Metazoa</taxon>
        <taxon>Ecdysozoa</taxon>
        <taxon>Arthropoda</taxon>
        <taxon>Hexapoda</taxon>
        <taxon>Insecta</taxon>
        <taxon>Pterygota</taxon>
        <taxon>Neoptera</taxon>
        <taxon>Endopterygota</taxon>
        <taxon>Diptera</taxon>
        <taxon>Nematocera</taxon>
        <taxon>Culicoidea</taxon>
        <taxon>Culicidae</taxon>
        <taxon>Anophelinae</taxon>
        <taxon>Anopheles</taxon>
    </lineage>
</organism>
<proteinExistence type="predicted"/>
<dbReference type="EMBL" id="KE524991">
    <property type="protein sequence ID" value="KFB39605.1"/>
    <property type="molecule type" value="Genomic_DNA"/>
</dbReference>
<dbReference type="EnsemblMetazoa" id="ASIC007044-RA">
    <property type="protein sequence ID" value="ASIC007044-PA"/>
    <property type="gene ID" value="ASIC007044"/>
</dbReference>
<evidence type="ECO:0000313" key="5">
    <source>
        <dbReference type="Proteomes" id="UP000030765"/>
    </source>
</evidence>
<gene>
    <name evidence="3" type="ORF">ZHAS_00007044</name>
</gene>
<accession>A0A084VNR1</accession>
<feature type="region of interest" description="Disordered" evidence="1">
    <location>
        <begin position="81"/>
        <end position="116"/>
    </location>
</feature>
<reference evidence="3 5" key="1">
    <citation type="journal article" date="2014" name="BMC Genomics">
        <title>Genome sequence of Anopheles sinensis provides insight into genetics basis of mosquito competence for malaria parasites.</title>
        <authorList>
            <person name="Zhou D."/>
            <person name="Zhang D."/>
            <person name="Ding G."/>
            <person name="Shi L."/>
            <person name="Hou Q."/>
            <person name="Ye Y."/>
            <person name="Xu Y."/>
            <person name="Zhou H."/>
            <person name="Xiong C."/>
            <person name="Li S."/>
            <person name="Yu J."/>
            <person name="Hong S."/>
            <person name="Yu X."/>
            <person name="Zou P."/>
            <person name="Chen C."/>
            <person name="Chang X."/>
            <person name="Wang W."/>
            <person name="Lv Y."/>
            <person name="Sun Y."/>
            <person name="Ma L."/>
            <person name="Shen B."/>
            <person name="Zhu C."/>
        </authorList>
    </citation>
    <scope>NUCLEOTIDE SEQUENCE [LARGE SCALE GENOMIC DNA]</scope>
</reference>
<name>A0A084VNR1_ANOSI</name>
<reference evidence="4" key="2">
    <citation type="submission" date="2020-05" db="UniProtKB">
        <authorList>
            <consortium name="EnsemblMetazoa"/>
        </authorList>
    </citation>
    <scope>IDENTIFICATION</scope>
</reference>
<keyword evidence="2" id="KW-0472">Membrane</keyword>
<dbReference type="Proteomes" id="UP000030765">
    <property type="component" value="Unassembled WGS sequence"/>
</dbReference>
<protein>
    <submittedName>
        <fullName evidence="3 4">Uncharacterized protein</fullName>
    </submittedName>
</protein>